<protein>
    <submittedName>
        <fullName evidence="1">Uncharacterized protein</fullName>
    </submittedName>
</protein>
<dbReference type="AlphaFoldDB" id="A0A397UWH9"/>
<comment type="caution">
    <text evidence="1">The sequence shown here is derived from an EMBL/GenBank/DDBJ whole genome shotgun (WGS) entry which is preliminary data.</text>
</comment>
<gene>
    <name evidence="1" type="ORF">C2G38_2248548</name>
</gene>
<dbReference type="EMBL" id="QKWP01000875">
    <property type="protein sequence ID" value="RIB13971.1"/>
    <property type="molecule type" value="Genomic_DNA"/>
</dbReference>
<reference evidence="1 2" key="1">
    <citation type="submission" date="2018-06" db="EMBL/GenBank/DDBJ databases">
        <title>Comparative genomics reveals the genomic features of Rhizophagus irregularis, R. cerebriforme, R. diaphanum and Gigaspora rosea, and their symbiotic lifestyle signature.</title>
        <authorList>
            <person name="Morin E."/>
            <person name="San Clemente H."/>
            <person name="Chen E.C.H."/>
            <person name="De La Providencia I."/>
            <person name="Hainaut M."/>
            <person name="Kuo A."/>
            <person name="Kohler A."/>
            <person name="Murat C."/>
            <person name="Tang N."/>
            <person name="Roy S."/>
            <person name="Loubradou J."/>
            <person name="Henrissat B."/>
            <person name="Grigoriev I.V."/>
            <person name="Corradi N."/>
            <person name="Roux C."/>
            <person name="Martin F.M."/>
        </authorList>
    </citation>
    <scope>NUCLEOTIDE SEQUENCE [LARGE SCALE GENOMIC DNA]</scope>
    <source>
        <strain evidence="1 2">DAOM 194757</strain>
    </source>
</reference>
<organism evidence="1 2">
    <name type="scientific">Gigaspora rosea</name>
    <dbReference type="NCBI Taxonomy" id="44941"/>
    <lineage>
        <taxon>Eukaryota</taxon>
        <taxon>Fungi</taxon>
        <taxon>Fungi incertae sedis</taxon>
        <taxon>Mucoromycota</taxon>
        <taxon>Glomeromycotina</taxon>
        <taxon>Glomeromycetes</taxon>
        <taxon>Diversisporales</taxon>
        <taxon>Gigasporaceae</taxon>
        <taxon>Gigaspora</taxon>
    </lineage>
</organism>
<dbReference type="Proteomes" id="UP000266673">
    <property type="component" value="Unassembled WGS sequence"/>
</dbReference>
<proteinExistence type="predicted"/>
<evidence type="ECO:0000313" key="1">
    <source>
        <dbReference type="EMBL" id="RIB13971.1"/>
    </source>
</evidence>
<sequence length="104" mass="11853">MFFADELLEALDDLSSDKLGKGINETLNYFEKWLSPWLHLPLVVCRLGSNNARSFISSFYNVVLQKPLIVPPADLELRYSEELADDLRNGKTSSFGLHELLLPR</sequence>
<keyword evidence="2" id="KW-1185">Reference proteome</keyword>
<accession>A0A397UWH9</accession>
<name>A0A397UWH9_9GLOM</name>
<dbReference type="OrthoDB" id="2419893at2759"/>
<evidence type="ECO:0000313" key="2">
    <source>
        <dbReference type="Proteomes" id="UP000266673"/>
    </source>
</evidence>